<evidence type="ECO:0000259" key="6">
    <source>
        <dbReference type="PROSITE" id="PS51294"/>
    </source>
</evidence>
<dbReference type="PROSITE" id="PS50090">
    <property type="entry name" value="MYB_LIKE"/>
    <property type="match status" value="2"/>
</dbReference>
<dbReference type="PANTHER" id="PTHR46621">
    <property type="entry name" value="SNRNA-ACTIVATING PROTEIN COMPLEX SUBUNIT 4"/>
    <property type="match status" value="1"/>
</dbReference>
<dbReference type="InterPro" id="IPR017930">
    <property type="entry name" value="Myb_dom"/>
</dbReference>
<keyword evidence="1" id="KW-0805">Transcription regulation</keyword>
<evidence type="ECO:0000256" key="3">
    <source>
        <dbReference type="ARBA" id="ARBA00023163"/>
    </source>
</evidence>
<feature type="domain" description="HTH myb-type" evidence="6">
    <location>
        <begin position="3"/>
        <end position="59"/>
    </location>
</feature>
<dbReference type="GO" id="GO:0001006">
    <property type="term" value="F:RNA polymerase III type 3 promoter sequence-specific DNA binding"/>
    <property type="evidence" value="ECO:0007669"/>
    <property type="project" value="TreeGrafter"/>
</dbReference>
<keyword evidence="4" id="KW-0539">Nucleus</keyword>
<proteinExistence type="predicted"/>
<reference evidence="7" key="1">
    <citation type="submission" date="2016-10" db="EMBL/GenBank/DDBJ databases">
        <authorList>
            <person name="Benchimol M."/>
            <person name="Almeida L.G."/>
            <person name="Vasconcelos A.T."/>
            <person name="Perreira-Neves A."/>
            <person name="Rosa I.A."/>
            <person name="Tasca T."/>
            <person name="Bogo M.R."/>
            <person name="de Souza W."/>
        </authorList>
    </citation>
    <scope>NUCLEOTIDE SEQUENCE [LARGE SCALE GENOMIC DNA]</scope>
    <source>
        <strain evidence="7">K</strain>
    </source>
</reference>
<dbReference type="GO" id="GO:0042795">
    <property type="term" value="P:snRNA transcription by RNA polymerase II"/>
    <property type="evidence" value="ECO:0007669"/>
    <property type="project" value="TreeGrafter"/>
</dbReference>
<dbReference type="Pfam" id="PF13921">
    <property type="entry name" value="Myb_DNA-bind_6"/>
    <property type="match status" value="1"/>
</dbReference>
<dbReference type="Gene3D" id="1.10.10.60">
    <property type="entry name" value="Homeodomain-like"/>
    <property type="match status" value="2"/>
</dbReference>
<dbReference type="RefSeq" id="XP_068348573.1">
    <property type="nucleotide sequence ID" value="XM_068512077.1"/>
</dbReference>
<feature type="domain" description="Myb-like" evidence="5">
    <location>
        <begin position="56"/>
        <end position="106"/>
    </location>
</feature>
<keyword evidence="8" id="KW-1185">Reference proteome</keyword>
<feature type="domain" description="Myb-like" evidence="5">
    <location>
        <begin position="3"/>
        <end position="55"/>
    </location>
</feature>
<dbReference type="InterPro" id="IPR051575">
    <property type="entry name" value="Myb-like_DNA-bd"/>
</dbReference>
<evidence type="ECO:0000259" key="5">
    <source>
        <dbReference type="PROSITE" id="PS50090"/>
    </source>
</evidence>
<dbReference type="OrthoDB" id="288030at2759"/>
<accession>A0A1J4JDV5</accession>
<dbReference type="CDD" id="cd00167">
    <property type="entry name" value="SANT"/>
    <property type="match status" value="2"/>
</dbReference>
<dbReference type="InterPro" id="IPR001005">
    <property type="entry name" value="SANT/Myb"/>
</dbReference>
<organism evidence="7 8">
    <name type="scientific">Tritrichomonas foetus</name>
    <dbReference type="NCBI Taxonomy" id="1144522"/>
    <lineage>
        <taxon>Eukaryota</taxon>
        <taxon>Metamonada</taxon>
        <taxon>Parabasalia</taxon>
        <taxon>Tritrichomonadida</taxon>
        <taxon>Tritrichomonadidae</taxon>
        <taxon>Tritrichomonas</taxon>
    </lineage>
</organism>
<dbReference type="EMBL" id="MLAK01001247">
    <property type="protein sequence ID" value="OHS95436.1"/>
    <property type="molecule type" value="Genomic_DNA"/>
</dbReference>
<keyword evidence="2" id="KW-0238">DNA-binding</keyword>
<dbReference type="AlphaFoldDB" id="A0A1J4JDV5"/>
<evidence type="ECO:0000313" key="7">
    <source>
        <dbReference type="EMBL" id="OHS95436.1"/>
    </source>
</evidence>
<dbReference type="Proteomes" id="UP000179807">
    <property type="component" value="Unassembled WGS sequence"/>
</dbReference>
<comment type="caution">
    <text evidence="7">The sequence shown here is derived from an EMBL/GenBank/DDBJ whole genome shotgun (WGS) entry which is preliminary data.</text>
</comment>
<evidence type="ECO:0000256" key="1">
    <source>
        <dbReference type="ARBA" id="ARBA00023015"/>
    </source>
</evidence>
<dbReference type="GeneID" id="94846781"/>
<evidence type="ECO:0000256" key="2">
    <source>
        <dbReference type="ARBA" id="ARBA00023125"/>
    </source>
</evidence>
<protein>
    <submittedName>
        <fullName evidence="7">Myb-like DNA-binding domain containing protein</fullName>
    </submittedName>
</protein>
<dbReference type="GO" id="GO:0042796">
    <property type="term" value="P:snRNA transcription by RNA polymerase III"/>
    <property type="evidence" value="ECO:0007669"/>
    <property type="project" value="TreeGrafter"/>
</dbReference>
<dbReference type="PANTHER" id="PTHR46621:SF1">
    <property type="entry name" value="SNRNA-ACTIVATING PROTEIN COMPLEX SUBUNIT 4"/>
    <property type="match status" value="1"/>
</dbReference>
<dbReference type="GO" id="GO:0000978">
    <property type="term" value="F:RNA polymerase II cis-regulatory region sequence-specific DNA binding"/>
    <property type="evidence" value="ECO:0007669"/>
    <property type="project" value="TreeGrafter"/>
</dbReference>
<keyword evidence="3" id="KW-0804">Transcription</keyword>
<dbReference type="SUPFAM" id="SSF46689">
    <property type="entry name" value="Homeodomain-like"/>
    <property type="match status" value="1"/>
</dbReference>
<dbReference type="GO" id="GO:0019185">
    <property type="term" value="C:snRNA-activating protein complex"/>
    <property type="evidence" value="ECO:0007669"/>
    <property type="project" value="TreeGrafter"/>
</dbReference>
<name>A0A1J4JDV5_9EUKA</name>
<sequence>MYTKTQRRKPFTHDEDTKLIDLVKEYGDKENWDVISKEMKKRDRRQCRDRWRYYLSPDNNIDKWTREEDKLLLKLVGEDGRKWATFKHCFPGRTAVNVKNRWYHLNRQQQQIEQKSHPSKFSQLIKHQIDFKDEEANIPAHKIVSTDINIDFAFDIEAFEEYLKNSDNEHSITIEALYLSDEYFEI</sequence>
<gene>
    <name evidence="7" type="ORF">TRFO_38500</name>
</gene>
<dbReference type="InterPro" id="IPR009057">
    <property type="entry name" value="Homeodomain-like_sf"/>
</dbReference>
<evidence type="ECO:0000313" key="8">
    <source>
        <dbReference type="Proteomes" id="UP000179807"/>
    </source>
</evidence>
<feature type="domain" description="HTH myb-type" evidence="6">
    <location>
        <begin position="63"/>
        <end position="110"/>
    </location>
</feature>
<evidence type="ECO:0000256" key="4">
    <source>
        <dbReference type="ARBA" id="ARBA00023242"/>
    </source>
</evidence>
<dbReference type="VEuPathDB" id="TrichDB:TRFO_38500"/>
<dbReference type="PROSITE" id="PS51294">
    <property type="entry name" value="HTH_MYB"/>
    <property type="match status" value="2"/>
</dbReference>
<dbReference type="SMART" id="SM00717">
    <property type="entry name" value="SANT"/>
    <property type="match status" value="2"/>
</dbReference>